<evidence type="ECO:0000313" key="1">
    <source>
        <dbReference type="EMBL" id="OGY25185.1"/>
    </source>
</evidence>
<organism evidence="1 2">
    <name type="scientific">Candidatus Woykebacteria bacterium RBG_16_39_9b</name>
    <dbReference type="NCBI Taxonomy" id="1802595"/>
    <lineage>
        <taxon>Bacteria</taxon>
        <taxon>Candidatus Woykeibacteriota</taxon>
    </lineage>
</organism>
<reference evidence="1 2" key="1">
    <citation type="journal article" date="2016" name="Nat. Commun.">
        <title>Thousands of microbial genomes shed light on interconnected biogeochemical processes in an aquifer system.</title>
        <authorList>
            <person name="Anantharaman K."/>
            <person name="Brown C.T."/>
            <person name="Hug L.A."/>
            <person name="Sharon I."/>
            <person name="Castelle C.J."/>
            <person name="Probst A.J."/>
            <person name="Thomas B.C."/>
            <person name="Singh A."/>
            <person name="Wilkins M.J."/>
            <person name="Karaoz U."/>
            <person name="Brodie E.L."/>
            <person name="Williams K.H."/>
            <person name="Hubbard S.S."/>
            <person name="Banfield J.F."/>
        </authorList>
    </citation>
    <scope>NUCLEOTIDE SEQUENCE [LARGE SCALE GENOMIC DNA]</scope>
</reference>
<dbReference type="Gene3D" id="2.60.40.10">
    <property type="entry name" value="Immunoglobulins"/>
    <property type="match status" value="1"/>
</dbReference>
<dbReference type="EMBL" id="MHCR01000022">
    <property type="protein sequence ID" value="OGY25185.1"/>
    <property type="molecule type" value="Genomic_DNA"/>
</dbReference>
<dbReference type="InterPro" id="IPR013783">
    <property type="entry name" value="Ig-like_fold"/>
</dbReference>
<dbReference type="Proteomes" id="UP000178162">
    <property type="component" value="Unassembled WGS sequence"/>
</dbReference>
<sequence>MAMISKFREVINPPYRFTDFFGFFLLFFVVLTLSSLALGVTERAINSNTYTRFGQKPPSILIHNLQNNSRIVGSVVPLDIQVNDDTEISSVKIYVNRVHVATLKDTPFKWLWNISKLPPGTYELMVEADNVYGKSSLTSLSLYRGAKEDFVQ</sequence>
<comment type="caution">
    <text evidence="1">The sequence shown here is derived from an EMBL/GenBank/DDBJ whole genome shotgun (WGS) entry which is preliminary data.</text>
</comment>
<dbReference type="Pfam" id="PF17957">
    <property type="entry name" value="Big_7"/>
    <property type="match status" value="1"/>
</dbReference>
<dbReference type="AlphaFoldDB" id="A0A1G1WBY4"/>
<name>A0A1G1WBY4_9BACT</name>
<accession>A0A1G1WBY4</accession>
<protein>
    <submittedName>
        <fullName evidence="1">Uncharacterized protein</fullName>
    </submittedName>
</protein>
<evidence type="ECO:0000313" key="2">
    <source>
        <dbReference type="Proteomes" id="UP000178162"/>
    </source>
</evidence>
<gene>
    <name evidence="1" type="ORF">A2134_00625</name>
</gene>
<proteinExistence type="predicted"/>